<dbReference type="RefSeq" id="WP_204840902.1">
    <property type="nucleotide sequence ID" value="NZ_JAFBCL010000001.1"/>
</dbReference>
<feature type="transmembrane region" description="Helical" evidence="1">
    <location>
        <begin position="107"/>
        <end position="127"/>
    </location>
</feature>
<evidence type="ECO:0000313" key="4">
    <source>
        <dbReference type="Proteomes" id="UP000671828"/>
    </source>
</evidence>
<dbReference type="Proteomes" id="UP001195724">
    <property type="component" value="Unassembled WGS sequence"/>
</dbReference>
<feature type="transmembrane region" description="Helical" evidence="1">
    <location>
        <begin position="139"/>
        <end position="157"/>
    </location>
</feature>
<reference evidence="2 5" key="1">
    <citation type="submission" date="2021-01" db="EMBL/GenBank/DDBJ databases">
        <title>Sequencing the genomes of 1000 actinobacteria strains.</title>
        <authorList>
            <person name="Klenk H.-P."/>
        </authorList>
    </citation>
    <scope>NUCLEOTIDE SEQUENCE [LARGE SCALE GENOMIC DNA]</scope>
    <source>
        <strain evidence="2 5">DSM 44581</strain>
    </source>
</reference>
<evidence type="ECO:0000313" key="3">
    <source>
        <dbReference type="EMBL" id="QTR04108.1"/>
    </source>
</evidence>
<evidence type="ECO:0000313" key="2">
    <source>
        <dbReference type="EMBL" id="MBM7809837.1"/>
    </source>
</evidence>
<dbReference type="PANTHER" id="PTHR39419">
    <property type="entry name" value="SLL0814 PROTEIN"/>
    <property type="match status" value="1"/>
</dbReference>
<keyword evidence="1" id="KW-0812">Transmembrane</keyword>
<feature type="transmembrane region" description="Helical" evidence="1">
    <location>
        <begin position="237"/>
        <end position="254"/>
    </location>
</feature>
<protein>
    <submittedName>
        <fullName evidence="3">Carotenoid biosynthesis protein</fullName>
    </submittedName>
    <submittedName>
        <fullName evidence="2">Membrane protein</fullName>
    </submittedName>
</protein>
<feature type="transmembrane region" description="Helical" evidence="1">
    <location>
        <begin position="260"/>
        <end position="279"/>
    </location>
</feature>
<reference evidence="3" key="2">
    <citation type="submission" date="2021-04" db="EMBL/GenBank/DDBJ databases">
        <title>Saccharothrix algeriensis WGS.</title>
        <authorList>
            <person name="Stuskova K."/>
            <person name="Hakalova E."/>
            <person name="Tebbal A.B."/>
            <person name="Eichmeier A."/>
        </authorList>
    </citation>
    <scope>NUCLEOTIDE SEQUENCE</scope>
    <source>
        <strain evidence="3">NRRL B-24137</strain>
    </source>
</reference>
<organism evidence="3 4">
    <name type="scientific">Saccharothrix algeriensis</name>
    <dbReference type="NCBI Taxonomy" id="173560"/>
    <lineage>
        <taxon>Bacteria</taxon>
        <taxon>Bacillati</taxon>
        <taxon>Actinomycetota</taxon>
        <taxon>Actinomycetes</taxon>
        <taxon>Pseudonocardiales</taxon>
        <taxon>Pseudonocardiaceae</taxon>
        <taxon>Saccharothrix</taxon>
    </lineage>
</organism>
<sequence>MSTRPALRVPARAAPVAAWVLAAGVVLAQIVYSMTDPADRIVTTVLSVALFCAASVLDAAARFGARAAGLLVLVAGGGGLLAEAVGVHTGFPFGRYAYTGTLGAQLLGVPVVVPMAWVMMAWPALLVGRALGARLPGGGRAVVPVATWALASWDVFLDPQMVDAGHWTWAHPTPALPGVADVPLTNFAGWLLVAALITGALHVLLGGADRRRGPTPDVDLRRGPSLAVDLRRGPAPVLYLWTYGSSVWAHAAFFDRPGSSLVGGLLMGAVAVPFAVALWRAHR</sequence>
<dbReference type="PANTHER" id="PTHR39419:SF1">
    <property type="entry name" value="SLL0814 PROTEIN"/>
    <property type="match status" value="1"/>
</dbReference>
<dbReference type="Proteomes" id="UP000671828">
    <property type="component" value="Chromosome"/>
</dbReference>
<gene>
    <name evidence="3" type="ORF">J7S33_03735</name>
    <name evidence="2" type="ORF">JOE68_000702</name>
</gene>
<proteinExistence type="predicted"/>
<keyword evidence="1" id="KW-0472">Membrane</keyword>
<dbReference type="EMBL" id="CP072788">
    <property type="protein sequence ID" value="QTR04108.1"/>
    <property type="molecule type" value="Genomic_DNA"/>
</dbReference>
<accession>A0A8T8I0A5</accession>
<keyword evidence="5" id="KW-1185">Reference proteome</keyword>
<dbReference type="EMBL" id="JAFBCL010000001">
    <property type="protein sequence ID" value="MBM7809837.1"/>
    <property type="molecule type" value="Genomic_DNA"/>
</dbReference>
<dbReference type="Pfam" id="PF04240">
    <property type="entry name" value="Caroten_synth"/>
    <property type="match status" value="1"/>
</dbReference>
<dbReference type="AlphaFoldDB" id="A0A8T8I0A5"/>
<feature type="transmembrane region" description="Helical" evidence="1">
    <location>
        <begin position="38"/>
        <end position="60"/>
    </location>
</feature>
<evidence type="ECO:0000256" key="1">
    <source>
        <dbReference type="SAM" id="Phobius"/>
    </source>
</evidence>
<keyword evidence="1" id="KW-1133">Transmembrane helix</keyword>
<feature type="transmembrane region" description="Helical" evidence="1">
    <location>
        <begin position="67"/>
        <end position="87"/>
    </location>
</feature>
<dbReference type="InterPro" id="IPR007354">
    <property type="entry name" value="CruF-like"/>
</dbReference>
<name>A0A8T8I0A5_9PSEU</name>
<feature type="transmembrane region" description="Helical" evidence="1">
    <location>
        <begin position="187"/>
        <end position="205"/>
    </location>
</feature>
<evidence type="ECO:0000313" key="5">
    <source>
        <dbReference type="Proteomes" id="UP001195724"/>
    </source>
</evidence>